<evidence type="ECO:0000313" key="3">
    <source>
        <dbReference type="Proteomes" id="UP000201389"/>
    </source>
</evidence>
<proteinExistence type="predicted"/>
<sequence>MNSFKAKDIKDLNRVLNMVLVPATAIFIISLGVTTSTVMKMNEAAIERWLKPAISDFTFREWQKEPDGSWSAVMYLYKHRAECVYVKDQIPTVNGVTADGTFVESLIEFVDDNSPGNSRNVGWQRLDKRVKIANLDFVSGMEISGSFSHNCGKMIPTVTTFEGVEIGVDTSYPDYVLKWLNAGRYGKPEDYR</sequence>
<evidence type="ECO:0000313" key="2">
    <source>
        <dbReference type="EMBL" id="AGH31484.1"/>
    </source>
</evidence>
<evidence type="ECO:0000256" key="1">
    <source>
        <dbReference type="SAM" id="Phobius"/>
    </source>
</evidence>
<dbReference type="Proteomes" id="UP000201389">
    <property type="component" value="Segment"/>
</dbReference>
<dbReference type="EMBL" id="HQ632859">
    <property type="protein sequence ID" value="AGH31484.1"/>
    <property type="molecule type" value="Genomic_DNA"/>
</dbReference>
<dbReference type="GeneID" id="15011517"/>
<feature type="transmembrane region" description="Helical" evidence="1">
    <location>
        <begin position="12"/>
        <end position="33"/>
    </location>
</feature>
<accession>M4QT02</accession>
<gene>
    <name evidence="2" type="ORF">LOKG_00048</name>
</gene>
<keyword evidence="1" id="KW-0472">Membrane</keyword>
<keyword evidence="1" id="KW-0812">Transmembrane</keyword>
<name>M4QT02_9CAUD</name>
<keyword evidence="1" id="KW-1133">Transmembrane helix</keyword>
<dbReference type="KEGG" id="vg:15011517"/>
<reference evidence="2 3" key="1">
    <citation type="submission" date="2010-10" db="EMBL/GenBank/DDBJ databases">
        <title>The Genome Sequence of Loktanella phage pCB2051-A.</title>
        <authorList>
            <consortium name="The Broad Institute Genome Sequencing Platform"/>
            <person name="Henn M.R."/>
            <person name="Buchan A."/>
            <person name="Levin J."/>
            <person name="Malboeuf C."/>
            <person name="Casali M."/>
            <person name="Russ C."/>
            <person name="Lennon N."/>
            <person name="Chapman S.B."/>
            <person name="Erlich R."/>
            <person name="Young S.K."/>
            <person name="Yandava C."/>
            <person name="Zeng Q."/>
            <person name="Alvarado L."/>
            <person name="Anderson S."/>
            <person name="Berlin A."/>
            <person name="Chen Z."/>
            <person name="Freedman E."/>
            <person name="Gellesch M."/>
            <person name="Goldberg J."/>
            <person name="Green L."/>
            <person name="Griggs A."/>
            <person name="Gujja S."/>
            <person name="Heilman E.R."/>
            <person name="Heiman D."/>
            <person name="Hollinger A."/>
            <person name="Howarth C."/>
            <person name="Larson L."/>
            <person name="Mehta T."/>
            <person name="Pearson M."/>
            <person name="Roberts A."/>
            <person name="Ryan E."/>
            <person name="Saif S."/>
            <person name="Shea T."/>
            <person name="Shenoy N."/>
            <person name="Sisk P."/>
            <person name="Stolte C."/>
            <person name="Sykes S."/>
            <person name="White J."/>
            <person name="Haas B."/>
            <person name="Nusbaum C."/>
            <person name="Birren B."/>
        </authorList>
    </citation>
    <scope>NUCLEOTIDE SEQUENCE [LARGE SCALE GENOMIC DNA]</scope>
    <source>
        <strain evidence="3">pCB2051-A</strain>
    </source>
</reference>
<keyword evidence="3" id="KW-1185">Reference proteome</keyword>
<protein>
    <submittedName>
        <fullName evidence="2">Uncharacterized protein</fullName>
    </submittedName>
</protein>
<organism evidence="2 3">
    <name type="scientific">Loktanella phage pCB2051-A</name>
    <dbReference type="NCBI Taxonomy" id="754044"/>
    <lineage>
        <taxon>Viruses</taxon>
        <taxon>Duplodnaviria</taxon>
        <taxon>Heunggongvirae</taxon>
        <taxon>Uroviricota</taxon>
        <taxon>Caudoviricetes</taxon>
        <taxon>Casjensviridae</taxon>
        <taxon>Broinstvirus</taxon>
        <taxon>Broinstvirus pCB2051A</taxon>
    </lineage>
</organism>
<dbReference type="RefSeq" id="YP_007674944.1">
    <property type="nucleotide sequence ID" value="NC_020853.1"/>
</dbReference>